<sequence length="99" mass="11277">MVTAFLTGGAGVYVIQATAGSALVCTHVLHQRELVSVVAFLVACTYTRSANIKAEKSTFFGRIVYMLFDQLYKYRTRNREIGRDLIYFSCIRTRLTREK</sequence>
<reference evidence="1" key="1">
    <citation type="submission" date="2019-04" db="EMBL/GenBank/DDBJ databases">
        <title>Friends and foes A comparative genomics study of 23 Aspergillus species from section Flavi.</title>
        <authorList>
            <consortium name="DOE Joint Genome Institute"/>
            <person name="Kjaerbolling I."/>
            <person name="Vesth T."/>
            <person name="Frisvad J.C."/>
            <person name="Nybo J.L."/>
            <person name="Theobald S."/>
            <person name="Kildgaard S."/>
            <person name="Isbrandt T."/>
            <person name="Kuo A."/>
            <person name="Sato A."/>
            <person name="Lyhne E.K."/>
            <person name="Kogle M.E."/>
            <person name="Wiebenga A."/>
            <person name="Kun R.S."/>
            <person name="Lubbers R.J."/>
            <person name="Makela M.R."/>
            <person name="Barry K."/>
            <person name="Chovatia M."/>
            <person name="Clum A."/>
            <person name="Daum C."/>
            <person name="Haridas S."/>
            <person name="He G."/>
            <person name="LaButti K."/>
            <person name="Lipzen A."/>
            <person name="Mondo S."/>
            <person name="Riley R."/>
            <person name="Salamov A."/>
            <person name="Simmons B.A."/>
            <person name="Magnuson J.K."/>
            <person name="Henrissat B."/>
            <person name="Mortensen U.H."/>
            <person name="Larsen T.O."/>
            <person name="Devries R.P."/>
            <person name="Grigoriev I.V."/>
            <person name="Machida M."/>
            <person name="Baker S.E."/>
            <person name="Andersen M.R."/>
        </authorList>
    </citation>
    <scope>NUCLEOTIDE SEQUENCE [LARGE SCALE GENOMIC DNA]</scope>
    <source>
        <strain evidence="1">CBS 121.62</strain>
    </source>
</reference>
<protein>
    <submittedName>
        <fullName evidence="1">Uncharacterized protein</fullName>
    </submittedName>
</protein>
<accession>A0A5N6GYU6</accession>
<proteinExistence type="predicted"/>
<dbReference type="Proteomes" id="UP000325434">
    <property type="component" value="Unassembled WGS sequence"/>
</dbReference>
<evidence type="ECO:0000313" key="1">
    <source>
        <dbReference type="EMBL" id="KAB8247472.1"/>
    </source>
</evidence>
<dbReference type="AlphaFoldDB" id="A0A5N6GYU6"/>
<dbReference type="EMBL" id="ML734589">
    <property type="protein sequence ID" value="KAB8247472.1"/>
    <property type="molecule type" value="Genomic_DNA"/>
</dbReference>
<name>A0A5N6GYU6_ASPFL</name>
<gene>
    <name evidence="1" type="ORF">BDV35DRAFT_192888</name>
</gene>
<organism evidence="1">
    <name type="scientific">Aspergillus flavus</name>
    <dbReference type="NCBI Taxonomy" id="5059"/>
    <lineage>
        <taxon>Eukaryota</taxon>
        <taxon>Fungi</taxon>
        <taxon>Dikarya</taxon>
        <taxon>Ascomycota</taxon>
        <taxon>Pezizomycotina</taxon>
        <taxon>Eurotiomycetes</taxon>
        <taxon>Eurotiomycetidae</taxon>
        <taxon>Eurotiales</taxon>
        <taxon>Aspergillaceae</taxon>
        <taxon>Aspergillus</taxon>
        <taxon>Aspergillus subgen. Circumdati</taxon>
    </lineage>
</organism>